<dbReference type="RefSeq" id="WP_088465515.1">
    <property type="nucleotide sequence ID" value="NZ_NIRR01000034.1"/>
</dbReference>
<protein>
    <submittedName>
        <fullName evidence="3">Beta-glucosidase</fullName>
    </submittedName>
</protein>
<dbReference type="OrthoDB" id="5937621at2"/>
<evidence type="ECO:0000259" key="2">
    <source>
        <dbReference type="Pfam" id="PF10091"/>
    </source>
</evidence>
<dbReference type="AlphaFoldDB" id="A0A246FHQ7"/>
<sequence length="461" mass="51986">MKQSFLLLSLALLFPGLAGAQQKVPVKKPAAAPTAVGLTPAGSGPKRPRNLSDEQLLDLVQRQTFRYFWDFGHPVSGMARERSNVSFDYGDEVVTTGGTGFGLMAIIVAAERGWITREQAAERTLKIVNFLWKADMYHGVFPHWLNGATGKTIRFSPKDDGGDLVETSFLFEGLICARQYYTRDTPAESALRNKILWMWEGVEWNWHQQGGQNVLYWHWSPNNGWSMNHQIHGWNECLVTYVLAASSPKYAIDKAVYDQGWATGNYFKNGKEFYKTKLPLGFDYGGPLFFSHYSFLGIDPRGLKDQYADYMQQNQAHTLINRAYCIDNPKHYKGYGADTWGLTASDSYKGYAAHSPTEDLGVISPTAALSAMPYAPEFSMQALRHFYNDLGDNIWGEYGFVDAFSEEHNWQAKSYLAIDQGPIVGMIENHRTGLLWKLFMSSPDVQRGLTKLGFESPQLKK</sequence>
<evidence type="ECO:0000256" key="1">
    <source>
        <dbReference type="SAM" id="SignalP"/>
    </source>
</evidence>
<evidence type="ECO:0000313" key="4">
    <source>
        <dbReference type="Proteomes" id="UP000197277"/>
    </source>
</evidence>
<feature type="domain" description="Glycoamylase-like" evidence="2">
    <location>
        <begin position="228"/>
        <end position="443"/>
    </location>
</feature>
<dbReference type="InterPro" id="IPR016883">
    <property type="entry name" value="UCP028431"/>
</dbReference>
<dbReference type="Pfam" id="PF10091">
    <property type="entry name" value="Glycoamylase"/>
    <property type="match status" value="1"/>
</dbReference>
<dbReference type="EMBL" id="NIRR01000034">
    <property type="protein sequence ID" value="OWP62054.1"/>
    <property type="molecule type" value="Genomic_DNA"/>
</dbReference>
<dbReference type="Proteomes" id="UP000197277">
    <property type="component" value="Unassembled WGS sequence"/>
</dbReference>
<proteinExistence type="predicted"/>
<organism evidence="3 4">
    <name type="scientific">Hymenobacter amundsenii</name>
    <dbReference type="NCBI Taxonomy" id="2006685"/>
    <lineage>
        <taxon>Bacteria</taxon>
        <taxon>Pseudomonadati</taxon>
        <taxon>Bacteroidota</taxon>
        <taxon>Cytophagia</taxon>
        <taxon>Cytophagales</taxon>
        <taxon>Hymenobacteraceae</taxon>
        <taxon>Hymenobacter</taxon>
    </lineage>
</organism>
<gene>
    <name evidence="3" type="ORF">CDA63_16260</name>
</gene>
<comment type="caution">
    <text evidence="3">The sequence shown here is derived from an EMBL/GenBank/DDBJ whole genome shotgun (WGS) entry which is preliminary data.</text>
</comment>
<dbReference type="Gene3D" id="1.50.10.140">
    <property type="match status" value="1"/>
</dbReference>
<dbReference type="InterPro" id="IPR019282">
    <property type="entry name" value="Glycoamylase-like_cons_dom"/>
</dbReference>
<keyword evidence="1" id="KW-0732">Signal</keyword>
<feature type="signal peptide" evidence="1">
    <location>
        <begin position="1"/>
        <end position="20"/>
    </location>
</feature>
<accession>A0A246FHQ7</accession>
<name>A0A246FHQ7_9BACT</name>
<evidence type="ECO:0000313" key="3">
    <source>
        <dbReference type="EMBL" id="OWP62054.1"/>
    </source>
</evidence>
<reference evidence="3 4" key="1">
    <citation type="submission" date="2017-06" db="EMBL/GenBank/DDBJ databases">
        <title>Hymenobacter amundsenii sp. nov. isolated from regoliths in Antarctica.</title>
        <authorList>
            <person name="Sedlacek I."/>
            <person name="Kralova S."/>
            <person name="Pantucek R."/>
            <person name="Svec P."/>
            <person name="Holochova P."/>
            <person name="Stankova E."/>
            <person name="Vrbovska V."/>
            <person name="Busse H.-J."/>
        </authorList>
    </citation>
    <scope>NUCLEOTIDE SEQUENCE [LARGE SCALE GENOMIC DNA]</scope>
    <source>
        <strain evidence="3 4">CCM 8682</strain>
    </source>
</reference>
<keyword evidence="4" id="KW-1185">Reference proteome</keyword>
<feature type="chain" id="PRO_5012286601" evidence="1">
    <location>
        <begin position="21"/>
        <end position="461"/>
    </location>
</feature>
<dbReference type="PIRSF" id="PIRSF028431">
    <property type="entry name" value="UCP028431"/>
    <property type="match status" value="1"/>
</dbReference>